<dbReference type="EMBL" id="CAFBOL010000062">
    <property type="protein sequence ID" value="CAB5000169.1"/>
    <property type="molecule type" value="Genomic_DNA"/>
</dbReference>
<evidence type="ECO:0000313" key="9">
    <source>
        <dbReference type="EMBL" id="CAB5000169.1"/>
    </source>
</evidence>
<keyword evidence="3" id="KW-0804">Transcription</keyword>
<reference evidence="7" key="1">
    <citation type="submission" date="2020-05" db="EMBL/GenBank/DDBJ databases">
        <authorList>
            <person name="Chiriac C."/>
            <person name="Salcher M."/>
            <person name="Ghai R."/>
            <person name="Kavagutti S V."/>
        </authorList>
    </citation>
    <scope>NUCLEOTIDE SEQUENCE</scope>
</reference>
<dbReference type="EMBL" id="CAFBIY010000156">
    <property type="protein sequence ID" value="CAB4852791.1"/>
    <property type="molecule type" value="Genomic_DNA"/>
</dbReference>
<name>A0A6J7C6F0_9ZZZZ</name>
<keyword evidence="2" id="KW-0238">DNA-binding</keyword>
<dbReference type="EMBL" id="CAESGF010000006">
    <property type="protein sequence ID" value="CAB4363509.1"/>
    <property type="molecule type" value="Genomic_DNA"/>
</dbReference>
<evidence type="ECO:0000313" key="7">
    <source>
        <dbReference type="EMBL" id="CAB4852791.1"/>
    </source>
</evidence>
<dbReference type="InterPro" id="IPR036388">
    <property type="entry name" value="WH-like_DNA-bd_sf"/>
</dbReference>
<keyword evidence="1" id="KW-0805">Transcription regulation</keyword>
<dbReference type="GO" id="GO:0003677">
    <property type="term" value="F:DNA binding"/>
    <property type="evidence" value="ECO:0007669"/>
    <property type="project" value="UniProtKB-KW"/>
</dbReference>
<evidence type="ECO:0000256" key="2">
    <source>
        <dbReference type="ARBA" id="ARBA00023125"/>
    </source>
</evidence>
<evidence type="ECO:0000313" key="6">
    <source>
        <dbReference type="EMBL" id="CAB4719494.1"/>
    </source>
</evidence>
<gene>
    <name evidence="6" type="ORF">UFOPK2656_01214</name>
    <name evidence="7" type="ORF">UFOPK3267_02311</name>
    <name evidence="8" type="ORF">UFOPK3651_01401</name>
    <name evidence="9" type="ORF">UFOPK3931_02074</name>
    <name evidence="5" type="ORF">UFOPK4189_01288</name>
</gene>
<dbReference type="PANTHER" id="PTHR33204">
    <property type="entry name" value="TRANSCRIPTIONAL REGULATOR, MARR FAMILY"/>
    <property type="match status" value="1"/>
</dbReference>
<dbReference type="Pfam" id="PF01638">
    <property type="entry name" value="HxlR"/>
    <property type="match status" value="1"/>
</dbReference>
<evidence type="ECO:0000256" key="3">
    <source>
        <dbReference type="ARBA" id="ARBA00023163"/>
    </source>
</evidence>
<dbReference type="InterPro" id="IPR036390">
    <property type="entry name" value="WH_DNA-bd_sf"/>
</dbReference>
<proteinExistence type="predicted"/>
<dbReference type="InterPro" id="IPR002577">
    <property type="entry name" value="HTH_HxlR"/>
</dbReference>
<evidence type="ECO:0000256" key="1">
    <source>
        <dbReference type="ARBA" id="ARBA00023015"/>
    </source>
</evidence>
<organism evidence="7">
    <name type="scientific">freshwater metagenome</name>
    <dbReference type="NCBI Taxonomy" id="449393"/>
    <lineage>
        <taxon>unclassified sequences</taxon>
        <taxon>metagenomes</taxon>
        <taxon>ecological metagenomes</taxon>
    </lineage>
</organism>
<dbReference type="PANTHER" id="PTHR33204:SF18">
    <property type="entry name" value="TRANSCRIPTIONAL REGULATORY PROTEIN"/>
    <property type="match status" value="1"/>
</dbReference>
<accession>A0A6J7C6F0</accession>
<protein>
    <submittedName>
        <fullName evidence="7">Unannotated protein</fullName>
    </submittedName>
</protein>
<sequence length="154" mass="17038">MVNESDPTSLERTLQLVGDRWSILIIRAALRGIRRFDDFAADLGIARPILTKRLLRLVDGGVMAKDLYQEHPPRYEYRLTPAGINLSPALVALIRWGEHHMGDSESPVLLVHGPCGVEFEQAFWCRTCATTFGPAAIRAVPHPGGPDASDRTKP</sequence>
<dbReference type="Gene3D" id="1.10.10.10">
    <property type="entry name" value="Winged helix-like DNA-binding domain superfamily/Winged helix DNA-binding domain"/>
    <property type="match status" value="1"/>
</dbReference>
<dbReference type="EMBL" id="CAFBMT010000006">
    <property type="protein sequence ID" value="CAB4929767.1"/>
    <property type="molecule type" value="Genomic_DNA"/>
</dbReference>
<evidence type="ECO:0000313" key="5">
    <source>
        <dbReference type="EMBL" id="CAB4363509.1"/>
    </source>
</evidence>
<evidence type="ECO:0000259" key="4">
    <source>
        <dbReference type="PROSITE" id="PS51118"/>
    </source>
</evidence>
<feature type="domain" description="HTH hxlR-type" evidence="4">
    <location>
        <begin position="6"/>
        <end position="105"/>
    </location>
</feature>
<dbReference type="AlphaFoldDB" id="A0A6J7C6F0"/>
<dbReference type="PROSITE" id="PS51118">
    <property type="entry name" value="HTH_HXLR"/>
    <property type="match status" value="1"/>
</dbReference>
<dbReference type="EMBL" id="CAEZYF010000006">
    <property type="protein sequence ID" value="CAB4719494.1"/>
    <property type="molecule type" value="Genomic_DNA"/>
</dbReference>
<evidence type="ECO:0000313" key="8">
    <source>
        <dbReference type="EMBL" id="CAB4929767.1"/>
    </source>
</evidence>
<dbReference type="SUPFAM" id="SSF46785">
    <property type="entry name" value="Winged helix' DNA-binding domain"/>
    <property type="match status" value="1"/>
</dbReference>